<dbReference type="InterPro" id="IPR000569">
    <property type="entry name" value="HECT_dom"/>
</dbReference>
<evidence type="ECO:0000256" key="8">
    <source>
        <dbReference type="SAM" id="MobiDB-lite"/>
    </source>
</evidence>
<keyword evidence="9" id="KW-0472">Membrane</keyword>
<dbReference type="FunFam" id="3.30.2160.10:FF:000002">
    <property type="entry name" value="Putative Ubiquitin-protein ligase E3C"/>
    <property type="match status" value="1"/>
</dbReference>
<dbReference type="Gene3D" id="3.90.1750.10">
    <property type="entry name" value="Hect, E3 ligase catalytic domains"/>
    <property type="match status" value="1"/>
</dbReference>
<gene>
    <name evidence="11" type="ORF">WJX81_005036</name>
</gene>
<evidence type="ECO:0000256" key="4">
    <source>
        <dbReference type="ARBA" id="ARBA00022786"/>
    </source>
</evidence>
<dbReference type="PANTHER" id="PTHR45700:SF2">
    <property type="entry name" value="UBIQUITIN-PROTEIN LIGASE E3C"/>
    <property type="match status" value="1"/>
</dbReference>
<protein>
    <recommendedName>
        <fullName evidence="2">HECT-type E3 ubiquitin transferase</fullName>
        <ecNumber evidence="2">2.3.2.26</ecNumber>
    </recommendedName>
</protein>
<evidence type="ECO:0000256" key="9">
    <source>
        <dbReference type="SAM" id="Phobius"/>
    </source>
</evidence>
<evidence type="ECO:0000256" key="2">
    <source>
        <dbReference type="ARBA" id="ARBA00012485"/>
    </source>
</evidence>
<dbReference type="EC" id="2.3.2.26" evidence="2"/>
<dbReference type="PROSITE" id="PS50237">
    <property type="entry name" value="HECT"/>
    <property type="match status" value="1"/>
</dbReference>
<reference evidence="11 12" key="1">
    <citation type="journal article" date="2024" name="Nat. Commun.">
        <title>Phylogenomics reveals the evolutionary origins of lichenization in chlorophyte algae.</title>
        <authorList>
            <person name="Puginier C."/>
            <person name="Libourel C."/>
            <person name="Otte J."/>
            <person name="Skaloud P."/>
            <person name="Haon M."/>
            <person name="Grisel S."/>
            <person name="Petersen M."/>
            <person name="Berrin J.G."/>
            <person name="Delaux P.M."/>
            <person name="Dal Grande F."/>
            <person name="Keller J."/>
        </authorList>
    </citation>
    <scope>NUCLEOTIDE SEQUENCE [LARGE SCALE GENOMIC DNA]</scope>
    <source>
        <strain evidence="11 12">SAG 245.80</strain>
    </source>
</reference>
<dbReference type="SMART" id="SM00119">
    <property type="entry name" value="HECTc"/>
    <property type="match status" value="1"/>
</dbReference>
<organism evidence="11 12">
    <name type="scientific">Elliptochloris bilobata</name>
    <dbReference type="NCBI Taxonomy" id="381761"/>
    <lineage>
        <taxon>Eukaryota</taxon>
        <taxon>Viridiplantae</taxon>
        <taxon>Chlorophyta</taxon>
        <taxon>core chlorophytes</taxon>
        <taxon>Trebouxiophyceae</taxon>
        <taxon>Trebouxiophyceae incertae sedis</taxon>
        <taxon>Elliptochloris clade</taxon>
        <taxon>Elliptochloris</taxon>
    </lineage>
</organism>
<dbReference type="Pfam" id="PF00632">
    <property type="entry name" value="HECT"/>
    <property type="match status" value="1"/>
</dbReference>
<dbReference type="Gene3D" id="3.30.2160.10">
    <property type="entry name" value="Hect, E3 ligase catalytic domain"/>
    <property type="match status" value="1"/>
</dbReference>
<feature type="active site" description="Glycyl thioester intermediate" evidence="7">
    <location>
        <position position="960"/>
    </location>
</feature>
<dbReference type="GO" id="GO:0000209">
    <property type="term" value="P:protein polyubiquitination"/>
    <property type="evidence" value="ECO:0007669"/>
    <property type="project" value="InterPro"/>
</dbReference>
<feature type="region of interest" description="Disordered" evidence="8">
    <location>
        <begin position="547"/>
        <end position="566"/>
    </location>
</feature>
<evidence type="ECO:0000256" key="3">
    <source>
        <dbReference type="ARBA" id="ARBA00022679"/>
    </source>
</evidence>
<dbReference type="SUPFAM" id="SSF56204">
    <property type="entry name" value="Hect, E3 ligase catalytic domain"/>
    <property type="match status" value="1"/>
</dbReference>
<feature type="domain" description="HECT" evidence="10">
    <location>
        <begin position="646"/>
        <end position="992"/>
    </location>
</feature>
<comment type="function">
    <text evidence="5">Probable E3 ubiquitin-protein ligase which mediates ubiquitination and subsequent proteasomal degradation of target proteins.</text>
</comment>
<dbReference type="EMBL" id="JALJOU010000038">
    <property type="protein sequence ID" value="KAK9832831.1"/>
    <property type="molecule type" value="Genomic_DNA"/>
</dbReference>
<dbReference type="InterPro" id="IPR035983">
    <property type="entry name" value="Hect_E3_ubiquitin_ligase"/>
</dbReference>
<sequence length="992" mass="103621">MFQKAIRRGGKTVREATRAELLSKVKAERTARSGERLRTRAVVTVQRIYRGVRERQRFEDALVKAWLQASGVVAADPGAQLSAQTLADEALPPVLYLLLRPGSAARRQAWQGGHVIPKPSARIAPVLRGALALVLRSMAAANPHSSYCAFASDPARREAWLRQAELLLLLCASLLGSGCEALVAAAAVRLLTVLTDAAAWKCYPPGHAVAAAAAKHLAAFAGRSPALAAAARRLVAAELLATVAKDGREVRYLQRAPLLDTPGFADEVVATAAALLSAARRSTRPADSAAANAAGALSALWPLAEGTLLSQLLAAARGDEALARLVALLHLALEALPELSAAAGLPPAAGAEAAGRLASTLALGTGLLPRLWAWLARRVGLPLEAPRDATRGWDIAALRSGASGLAPADAAGLGLVARVLTQALPAFDDEDFHEGRVPLPLAALRGVATALNTLVYHTQCAAGGVSAPDAQGAGTPRDAQGSAESGRMLRRWAPAALRALYERDLRRRFCPPAMWLAPFEAEQAASAASAASAEERFSAAAVVRTLSPPSDGAGPGHGLAAPRPLGCERGGGRPAALAALLSEAPQCVPFGLRVEVFRALVAAERARGRWGAPPADGGAPPLQVTLRRNALLEDAYAALRDVGGSIRGRLVVTFVNEAGLEEAGLDHGGLVKAFLEEAVREGFAADRGLFAGAGAGGLAYPRPEAAALGGEGTGLLRLLGLLLGKALWEGILLGAPLAPFFVARLQGRRPLLDDLAALDPQLHKSLTALKRYDGDVADLCLDFTAEDEAFGARRLTELLPGGADTPVTDANRLLYVHLAADWHLNGRLGAAAGAFASGLHQVIPAAWLRLFSPDEVNQLLAGGVGGGGLDLADMRAHTVYSGGFSAASVTVRLFWKVVEGMTAEQRGLLLRFVTSVSRAPLGGFRHMNPPLTIHKVYCEASPFAAMGARDVDRLPSASTCFNLLKLPNYRRADTLRSKLLYAISANAGFELS</sequence>
<feature type="transmembrane region" description="Helical" evidence="9">
    <location>
        <begin position="166"/>
        <end position="188"/>
    </location>
</feature>
<feature type="region of interest" description="Disordered" evidence="8">
    <location>
        <begin position="465"/>
        <end position="486"/>
    </location>
</feature>
<evidence type="ECO:0000313" key="11">
    <source>
        <dbReference type="EMBL" id="KAK9832831.1"/>
    </source>
</evidence>
<dbReference type="PROSITE" id="PS50096">
    <property type="entry name" value="IQ"/>
    <property type="match status" value="1"/>
</dbReference>
<dbReference type="GO" id="GO:0006511">
    <property type="term" value="P:ubiquitin-dependent protein catabolic process"/>
    <property type="evidence" value="ECO:0007669"/>
    <property type="project" value="TreeGrafter"/>
</dbReference>
<comment type="similarity">
    <text evidence="6">Belongs to the UPL family.</text>
</comment>
<keyword evidence="12" id="KW-1185">Reference proteome</keyword>
<evidence type="ECO:0000256" key="1">
    <source>
        <dbReference type="ARBA" id="ARBA00000885"/>
    </source>
</evidence>
<dbReference type="PANTHER" id="PTHR45700">
    <property type="entry name" value="UBIQUITIN-PROTEIN LIGASE E3C"/>
    <property type="match status" value="1"/>
</dbReference>
<dbReference type="AlphaFoldDB" id="A0AAW1RGC5"/>
<dbReference type="Gene3D" id="3.30.2410.10">
    <property type="entry name" value="Hect, E3 ligase catalytic domain"/>
    <property type="match status" value="1"/>
</dbReference>
<dbReference type="InterPro" id="IPR044611">
    <property type="entry name" value="E3A/B/C-like"/>
</dbReference>
<dbReference type="GO" id="GO:0061630">
    <property type="term" value="F:ubiquitin protein ligase activity"/>
    <property type="evidence" value="ECO:0007669"/>
    <property type="project" value="UniProtKB-EC"/>
</dbReference>
<evidence type="ECO:0000256" key="7">
    <source>
        <dbReference type="PROSITE-ProRule" id="PRU00104"/>
    </source>
</evidence>
<accession>A0AAW1RGC5</accession>
<keyword evidence="3" id="KW-0808">Transferase</keyword>
<comment type="catalytic activity">
    <reaction evidence="1">
        <text>S-ubiquitinyl-[E2 ubiquitin-conjugating enzyme]-L-cysteine + [acceptor protein]-L-lysine = [E2 ubiquitin-conjugating enzyme]-L-cysteine + N(6)-ubiquitinyl-[acceptor protein]-L-lysine.</text>
        <dbReference type="EC" id="2.3.2.26"/>
    </reaction>
</comment>
<keyword evidence="4 7" id="KW-0833">Ubl conjugation pathway</keyword>
<dbReference type="Proteomes" id="UP001445335">
    <property type="component" value="Unassembled WGS sequence"/>
</dbReference>
<evidence type="ECO:0000259" key="10">
    <source>
        <dbReference type="PROSITE" id="PS50237"/>
    </source>
</evidence>
<name>A0AAW1RGC5_9CHLO</name>
<proteinExistence type="inferred from homology"/>
<evidence type="ECO:0000256" key="5">
    <source>
        <dbReference type="ARBA" id="ARBA00057703"/>
    </source>
</evidence>
<evidence type="ECO:0000313" key="12">
    <source>
        <dbReference type="Proteomes" id="UP001445335"/>
    </source>
</evidence>
<evidence type="ECO:0000256" key="6">
    <source>
        <dbReference type="ARBA" id="ARBA00061247"/>
    </source>
</evidence>
<keyword evidence="9" id="KW-0812">Transmembrane</keyword>
<comment type="caution">
    <text evidence="11">The sequence shown here is derived from an EMBL/GenBank/DDBJ whole genome shotgun (WGS) entry which is preliminary data.</text>
</comment>
<keyword evidence="9" id="KW-1133">Transmembrane helix</keyword>